<evidence type="ECO:0000256" key="7">
    <source>
        <dbReference type="ARBA" id="ARBA00023242"/>
    </source>
</evidence>
<dbReference type="GO" id="GO:0016787">
    <property type="term" value="F:hydrolase activity"/>
    <property type="evidence" value="ECO:0007669"/>
    <property type="project" value="UniProtKB-KW"/>
</dbReference>
<keyword evidence="8" id="KW-0812">Transmembrane</keyword>
<keyword evidence="6" id="KW-0378">Hydrolase</keyword>
<dbReference type="InParanoid" id="A0A5N4AVX0"/>
<sequence>MDEEDVVFSFYLLVCCAALVHLKHMRHRRYKVRPINRQRHRYGHFHRRVQLMKTLQDDEQYVKFTRMSPAVFDNLLGILGPALQKDVIKLLNASLKSFQERLKIQQKCPISPAERLTISLHNLVEGCSMQKVATDFYIGKATAHCIIKETCSVIWDSLSSLYLSPPTHYEFIKISKGFYNRWNMPNCLGALYGKHVHIQAPKHSGSDYFNYKKSSRYVTKKVIHWCLNMNTFSIVLMAVCDAFYKFNLVDISAYGSQYDSIVFSDSPFGSAILHRQREILDLPHEMALSNTDGRLPYFLLGEAKEIFNYRLSRARRTIENTFGILASRWRVFRKPIIANVETCIAITKACVALHNFLQKGEEDLPLEQRRYSIRADGVVNEGTWRSGGEQLRSVRR</sequence>
<evidence type="ECO:0000256" key="1">
    <source>
        <dbReference type="ARBA" id="ARBA00001968"/>
    </source>
</evidence>
<dbReference type="PANTHER" id="PTHR22930:SF269">
    <property type="entry name" value="NUCLEASE HARBI1-LIKE PROTEIN"/>
    <property type="match status" value="1"/>
</dbReference>
<dbReference type="InterPro" id="IPR045249">
    <property type="entry name" value="HARBI1-like"/>
</dbReference>
<reference evidence="10 11" key="1">
    <citation type="journal article" date="2018" name="Elife">
        <title>Firefly genomes illuminate parallel origins of bioluminescence in beetles.</title>
        <authorList>
            <person name="Fallon T.R."/>
            <person name="Lower S.E."/>
            <person name="Chang C.H."/>
            <person name="Bessho-Uehara M."/>
            <person name="Martin G.J."/>
            <person name="Bewick A.J."/>
            <person name="Behringer M."/>
            <person name="Debat H.J."/>
            <person name="Wong I."/>
            <person name="Day J.C."/>
            <person name="Suvorov A."/>
            <person name="Silva C.J."/>
            <person name="Stanger-Hall K.F."/>
            <person name="Hall D.W."/>
            <person name="Schmitz R.J."/>
            <person name="Nelson D.R."/>
            <person name="Lewis S.M."/>
            <person name="Shigenobu S."/>
            <person name="Bybee S.M."/>
            <person name="Larracuente A.M."/>
            <person name="Oba Y."/>
            <person name="Weng J.K."/>
        </authorList>
    </citation>
    <scope>NUCLEOTIDE SEQUENCE [LARGE SCALE GENOMIC DNA]</scope>
    <source>
        <strain evidence="10">1611_PpyrPB1</strain>
        <tissue evidence="10">Whole body</tissue>
    </source>
</reference>
<keyword evidence="11" id="KW-1185">Reference proteome</keyword>
<evidence type="ECO:0000256" key="5">
    <source>
        <dbReference type="ARBA" id="ARBA00022723"/>
    </source>
</evidence>
<evidence type="ECO:0000256" key="4">
    <source>
        <dbReference type="ARBA" id="ARBA00022722"/>
    </source>
</evidence>
<evidence type="ECO:0000256" key="8">
    <source>
        <dbReference type="SAM" id="Phobius"/>
    </source>
</evidence>
<evidence type="ECO:0000313" key="10">
    <source>
        <dbReference type="EMBL" id="KAB0801378.1"/>
    </source>
</evidence>
<comment type="cofactor">
    <cofactor evidence="1">
        <name>a divalent metal cation</name>
        <dbReference type="ChEBI" id="CHEBI:60240"/>
    </cofactor>
</comment>
<keyword evidence="8" id="KW-1133">Transmembrane helix</keyword>
<dbReference type="EMBL" id="VVIM01000003">
    <property type="protein sequence ID" value="KAB0801378.1"/>
    <property type="molecule type" value="Genomic_DNA"/>
</dbReference>
<gene>
    <name evidence="10" type="ORF">PPYR_05732</name>
</gene>
<evidence type="ECO:0000313" key="11">
    <source>
        <dbReference type="Proteomes" id="UP000327044"/>
    </source>
</evidence>
<keyword evidence="5" id="KW-0479">Metal-binding</keyword>
<accession>A0A5N4AVX0</accession>
<comment type="subcellular location">
    <subcellularLocation>
        <location evidence="2">Nucleus</location>
    </subcellularLocation>
</comment>
<feature type="domain" description="DDE Tnp4" evidence="9">
    <location>
        <begin position="192"/>
        <end position="355"/>
    </location>
</feature>
<dbReference type="AlphaFoldDB" id="A0A5N4AVX0"/>
<name>A0A5N4AVX0_PHOPY</name>
<evidence type="ECO:0000256" key="2">
    <source>
        <dbReference type="ARBA" id="ARBA00004123"/>
    </source>
</evidence>
<dbReference type="InterPro" id="IPR027806">
    <property type="entry name" value="HARBI1_dom"/>
</dbReference>
<dbReference type="PANTHER" id="PTHR22930">
    <property type="match status" value="1"/>
</dbReference>
<dbReference type="Proteomes" id="UP000327044">
    <property type="component" value="Unassembled WGS sequence"/>
</dbReference>
<feature type="transmembrane region" description="Helical" evidence="8">
    <location>
        <begin position="222"/>
        <end position="244"/>
    </location>
</feature>
<evidence type="ECO:0000256" key="3">
    <source>
        <dbReference type="ARBA" id="ARBA00006958"/>
    </source>
</evidence>
<organism evidence="10 11">
    <name type="scientific">Photinus pyralis</name>
    <name type="common">Common eastern firefly</name>
    <name type="synonym">Lampyris pyralis</name>
    <dbReference type="NCBI Taxonomy" id="7054"/>
    <lineage>
        <taxon>Eukaryota</taxon>
        <taxon>Metazoa</taxon>
        <taxon>Ecdysozoa</taxon>
        <taxon>Arthropoda</taxon>
        <taxon>Hexapoda</taxon>
        <taxon>Insecta</taxon>
        <taxon>Pterygota</taxon>
        <taxon>Neoptera</taxon>
        <taxon>Endopterygota</taxon>
        <taxon>Coleoptera</taxon>
        <taxon>Polyphaga</taxon>
        <taxon>Elateriformia</taxon>
        <taxon>Elateroidea</taxon>
        <taxon>Lampyridae</taxon>
        <taxon>Lampyrinae</taxon>
        <taxon>Photinus</taxon>
    </lineage>
</organism>
<proteinExistence type="inferred from homology"/>
<keyword evidence="8" id="KW-0472">Membrane</keyword>
<keyword evidence="4" id="KW-0540">Nuclease</keyword>
<comment type="similarity">
    <text evidence="3">Belongs to the HARBI1 family.</text>
</comment>
<dbReference type="GO" id="GO:0046872">
    <property type="term" value="F:metal ion binding"/>
    <property type="evidence" value="ECO:0007669"/>
    <property type="project" value="UniProtKB-KW"/>
</dbReference>
<feature type="transmembrane region" description="Helical" evidence="8">
    <location>
        <begin position="6"/>
        <end position="22"/>
    </location>
</feature>
<dbReference type="Pfam" id="PF13359">
    <property type="entry name" value="DDE_Tnp_4"/>
    <property type="match status" value="1"/>
</dbReference>
<keyword evidence="7" id="KW-0539">Nucleus</keyword>
<dbReference type="GO" id="GO:0005634">
    <property type="term" value="C:nucleus"/>
    <property type="evidence" value="ECO:0007669"/>
    <property type="project" value="UniProtKB-SubCell"/>
</dbReference>
<dbReference type="GO" id="GO:0004518">
    <property type="term" value="F:nuclease activity"/>
    <property type="evidence" value="ECO:0007669"/>
    <property type="project" value="UniProtKB-KW"/>
</dbReference>
<comment type="caution">
    <text evidence="10">The sequence shown here is derived from an EMBL/GenBank/DDBJ whole genome shotgun (WGS) entry which is preliminary data.</text>
</comment>
<evidence type="ECO:0000256" key="6">
    <source>
        <dbReference type="ARBA" id="ARBA00022801"/>
    </source>
</evidence>
<protein>
    <recommendedName>
        <fullName evidence="9">DDE Tnp4 domain-containing protein</fullName>
    </recommendedName>
</protein>
<evidence type="ECO:0000259" key="9">
    <source>
        <dbReference type="Pfam" id="PF13359"/>
    </source>
</evidence>